<dbReference type="OrthoDB" id="68176at2"/>
<dbReference type="SUPFAM" id="SSF48452">
    <property type="entry name" value="TPR-like"/>
    <property type="match status" value="2"/>
</dbReference>
<dbReference type="PROSITE" id="PS50005">
    <property type="entry name" value="TPR"/>
    <property type="match status" value="1"/>
</dbReference>
<dbReference type="InterPro" id="IPR019734">
    <property type="entry name" value="TPR_rpt"/>
</dbReference>
<evidence type="ECO:0000256" key="1">
    <source>
        <dbReference type="PROSITE-ProRule" id="PRU00339"/>
    </source>
</evidence>
<dbReference type="Pfam" id="PF13432">
    <property type="entry name" value="TPR_16"/>
    <property type="match status" value="2"/>
</dbReference>
<dbReference type="InterPro" id="IPR011990">
    <property type="entry name" value="TPR-like_helical_dom_sf"/>
</dbReference>
<feature type="repeat" description="TPR" evidence="1">
    <location>
        <begin position="152"/>
        <end position="185"/>
    </location>
</feature>
<dbReference type="eggNOG" id="COG0457">
    <property type="taxonomic scope" value="Bacteria"/>
</dbReference>
<dbReference type="EMBL" id="FP929003">
    <property type="protein sequence ID" value="CBK42874.1"/>
    <property type="molecule type" value="Genomic_DNA"/>
</dbReference>
<accession>D8PHY7</accession>
<reference evidence="2 3" key="1">
    <citation type="journal article" date="2010" name="Proc. Natl. Acad. Sci. U.S.A.">
        <title>A Nitrospira metagenome illuminates the physiology and evolution of globally important nitrite-oxidizing bacteria.</title>
        <authorList>
            <person name="Lucker S."/>
            <person name="Wagner M."/>
            <person name="Maixner F."/>
            <person name="Pelletier E."/>
            <person name="Koch H."/>
            <person name="Vacherie B."/>
            <person name="Rattei T."/>
            <person name="Sinninghe Damste J."/>
            <person name="Spieck E."/>
            <person name="Le Paslier D."/>
            <person name="Daims H."/>
        </authorList>
    </citation>
    <scope>NUCLEOTIDE SEQUENCE [LARGE SCALE GENOMIC DNA]</scope>
</reference>
<evidence type="ECO:0000313" key="2">
    <source>
        <dbReference type="EMBL" id="CBK42874.1"/>
    </source>
</evidence>
<dbReference type="HOGENOM" id="CLU_466678_0_0_0"/>
<dbReference type="PANTHER" id="PTHR12558">
    <property type="entry name" value="CELL DIVISION CYCLE 16,23,27"/>
    <property type="match status" value="1"/>
</dbReference>
<dbReference type="AlphaFoldDB" id="D8PHY7"/>
<protein>
    <submittedName>
        <fullName evidence="2">Uncharacterized protein</fullName>
    </submittedName>
</protein>
<dbReference type="Proteomes" id="UP000001660">
    <property type="component" value="Chromosome"/>
</dbReference>
<sequence length="584" mass="65281">MMIHICSPARAPQPFIPLTYYLIGFLLLLPPVTLTNASRAMANDQGPHSESQVAQRAKAAWEQGTTDLALGILDQGIHENPQAFALHQLRGDMLATSRHTEAALESYETVLARIPRALDVRWAKWSVLVRSGQVEEAVTELQRIAAIDPQNPLIHLRLARELRKLDRLEESLKSYQQAVELGPDMLNWRLALARARFDILDYEGADREVQSVLQQVSPGSPLELSAKNLLTVFYGSTERGRRFAPMMSPDANPKQLKDWSMIRHDAYALFEAGRYQEAEPMYRQLLLLNPMDPLAKQHLGLILMNLGRCKEAIGIIPKMEGLDPLDEDYAATVYRLGQCLVDLGKWEDAYIQFKILYDTTVAFEQSTREVELPIGTRVLDKNKLLRWLDKIRPHVPELAKEIEMEDAAPGTPVAPVVPSEAELAAKAMENLKPQNTLDTAASLVGRDADFAWFRFVIPAKKVMRDDSPTGAHDFIPLDPGISFPATQPDIYLVFGLVTASYDEIPLSARCFKERAELTGAQPAVAQDQLIMSTNDQSGYFVLSRPATGWATGLYRCGLFAGEQTSAYTQVDEVRFRIVESTKPS</sequence>
<name>D8PHY7_9BACT</name>
<evidence type="ECO:0000313" key="3">
    <source>
        <dbReference type="Proteomes" id="UP000001660"/>
    </source>
</evidence>
<dbReference type="Gene3D" id="1.25.40.10">
    <property type="entry name" value="Tetratricopeptide repeat domain"/>
    <property type="match status" value="2"/>
</dbReference>
<dbReference type="KEGG" id="nde:NIDE3180"/>
<dbReference type="PANTHER" id="PTHR12558:SF13">
    <property type="entry name" value="CELL DIVISION CYCLE PROTEIN 27 HOMOLOG"/>
    <property type="match status" value="1"/>
</dbReference>
<proteinExistence type="predicted"/>
<dbReference type="SMART" id="SM00028">
    <property type="entry name" value="TPR"/>
    <property type="match status" value="4"/>
</dbReference>
<gene>
    <name evidence="2" type="ORF">NIDE3180</name>
</gene>
<dbReference type="Pfam" id="PF14559">
    <property type="entry name" value="TPR_19"/>
    <property type="match status" value="1"/>
</dbReference>
<keyword evidence="1" id="KW-0802">TPR repeat</keyword>
<keyword evidence="3" id="KW-1185">Reference proteome</keyword>
<dbReference type="STRING" id="330214.NIDE3180"/>
<organism evidence="2 3">
    <name type="scientific">Nitrospira defluvii</name>
    <dbReference type="NCBI Taxonomy" id="330214"/>
    <lineage>
        <taxon>Bacteria</taxon>
        <taxon>Pseudomonadati</taxon>
        <taxon>Nitrospirota</taxon>
        <taxon>Nitrospiria</taxon>
        <taxon>Nitrospirales</taxon>
        <taxon>Nitrospiraceae</taxon>
        <taxon>Nitrospira</taxon>
    </lineage>
</organism>